<dbReference type="InterPro" id="IPR029063">
    <property type="entry name" value="SAM-dependent_MTases_sf"/>
</dbReference>
<gene>
    <name evidence="2" type="ORF">HUT05_05020</name>
</gene>
<keyword evidence="2" id="KW-0489">Methyltransferase</keyword>
<dbReference type="EMBL" id="CP056041">
    <property type="protein sequence ID" value="QKZ16790.1"/>
    <property type="molecule type" value="Genomic_DNA"/>
</dbReference>
<dbReference type="Gene3D" id="3.40.50.150">
    <property type="entry name" value="Vaccinia Virus protein VP39"/>
    <property type="match status" value="1"/>
</dbReference>
<organism evidence="2 3">
    <name type="scientific">Streptomyces chartreusis</name>
    <dbReference type="NCBI Taxonomy" id="1969"/>
    <lineage>
        <taxon>Bacteria</taxon>
        <taxon>Bacillati</taxon>
        <taxon>Actinomycetota</taxon>
        <taxon>Actinomycetes</taxon>
        <taxon>Kitasatosporales</taxon>
        <taxon>Streptomycetaceae</taxon>
        <taxon>Streptomyces</taxon>
    </lineage>
</organism>
<dbReference type="GO" id="GO:0032259">
    <property type="term" value="P:methylation"/>
    <property type="evidence" value="ECO:0007669"/>
    <property type="project" value="UniProtKB-KW"/>
</dbReference>
<dbReference type="GO" id="GO:0008168">
    <property type="term" value="F:methyltransferase activity"/>
    <property type="evidence" value="ECO:0007669"/>
    <property type="project" value="UniProtKB-KW"/>
</dbReference>
<feature type="domain" description="Methyltransferase" evidence="1">
    <location>
        <begin position="44"/>
        <end position="152"/>
    </location>
</feature>
<dbReference type="Proteomes" id="UP000509418">
    <property type="component" value="Chromosome"/>
</dbReference>
<accession>A0A7H8T4J2</accession>
<protein>
    <submittedName>
        <fullName evidence="2">Methyltransferase domain-containing protein</fullName>
    </submittedName>
</protein>
<reference evidence="2 3" key="1">
    <citation type="submission" date="2020-06" db="EMBL/GenBank/DDBJ databases">
        <title>Genome mining for natural products.</title>
        <authorList>
            <person name="Zhang B."/>
            <person name="Shi J."/>
            <person name="Ge H."/>
        </authorList>
    </citation>
    <scope>NUCLEOTIDE SEQUENCE [LARGE SCALE GENOMIC DNA]</scope>
    <source>
        <strain evidence="2 3">NA02069</strain>
    </source>
</reference>
<evidence type="ECO:0000313" key="2">
    <source>
        <dbReference type="EMBL" id="QKZ16790.1"/>
    </source>
</evidence>
<evidence type="ECO:0000313" key="3">
    <source>
        <dbReference type="Proteomes" id="UP000509418"/>
    </source>
</evidence>
<keyword evidence="3" id="KW-1185">Reference proteome</keyword>
<name>A0A7H8T4J2_STRCX</name>
<sequence>MDSTAYKSGVTNAFKNAADSYDRGGVGFFTPMGRRLVELAAPQPGERVLDVGCGRGAALFPAARAVGPTGRAVGIDIADTMIEAARAEAARTGAGNVELLVMDAERPSFARRSFDLVLGSYSILFLPDAPAALARYPRIMTAAGRLAFTCPVFEADSFPFLPPVFTPMIPASVPAALPADWQPSELRRRYNGWLSDVELLRATLGEAGFTDVAVRDQSVPMTAESPAAWVDWSHTQGMRLLWDRLPERVAAELRDSLIAGLSELSGPDGSLVIETPVRFVTARVGS</sequence>
<proteinExistence type="predicted"/>
<keyword evidence="2" id="KW-0808">Transferase</keyword>
<dbReference type="SUPFAM" id="SSF53335">
    <property type="entry name" value="S-adenosyl-L-methionine-dependent methyltransferases"/>
    <property type="match status" value="1"/>
</dbReference>
<dbReference type="CDD" id="cd02440">
    <property type="entry name" value="AdoMet_MTases"/>
    <property type="match status" value="1"/>
</dbReference>
<dbReference type="PANTHER" id="PTHR43861:SF1">
    <property type="entry name" value="TRANS-ACONITATE 2-METHYLTRANSFERASE"/>
    <property type="match status" value="1"/>
</dbReference>
<dbReference type="GO" id="GO:0017000">
    <property type="term" value="P:antibiotic biosynthetic process"/>
    <property type="evidence" value="ECO:0007669"/>
    <property type="project" value="UniProtKB-ARBA"/>
</dbReference>
<dbReference type="InterPro" id="IPR025714">
    <property type="entry name" value="Methyltranfer_dom"/>
</dbReference>
<dbReference type="AlphaFoldDB" id="A0A7H8T4J2"/>
<dbReference type="PANTHER" id="PTHR43861">
    <property type="entry name" value="TRANS-ACONITATE 2-METHYLTRANSFERASE-RELATED"/>
    <property type="match status" value="1"/>
</dbReference>
<dbReference type="Pfam" id="PF13847">
    <property type="entry name" value="Methyltransf_31"/>
    <property type="match status" value="1"/>
</dbReference>
<dbReference type="RefSeq" id="WP_176574324.1">
    <property type="nucleotide sequence ID" value="NZ_CBDRGH010000019.1"/>
</dbReference>
<evidence type="ECO:0000259" key="1">
    <source>
        <dbReference type="Pfam" id="PF13847"/>
    </source>
</evidence>